<dbReference type="PROSITE" id="PS50943">
    <property type="entry name" value="HTH_CROC1"/>
    <property type="match status" value="1"/>
</dbReference>
<dbReference type="PANTHER" id="PTHR37301">
    <property type="entry name" value="DNA-BINDING PROTEIN-RELATED"/>
    <property type="match status" value="1"/>
</dbReference>
<evidence type="ECO:0000313" key="2">
    <source>
        <dbReference type="EMBL" id="RAW66702.1"/>
    </source>
</evidence>
<dbReference type="Pfam" id="PF13443">
    <property type="entry name" value="HTH_26"/>
    <property type="match status" value="1"/>
</dbReference>
<dbReference type="InterPro" id="IPR010982">
    <property type="entry name" value="Lambda_DNA-bd_dom_sf"/>
</dbReference>
<gene>
    <name evidence="2" type="ORF">C4N21_02450</name>
</gene>
<protein>
    <submittedName>
        <fullName evidence="2">XRE family transcriptional regulator</fullName>
    </submittedName>
</protein>
<dbReference type="GO" id="GO:0003677">
    <property type="term" value="F:DNA binding"/>
    <property type="evidence" value="ECO:0007669"/>
    <property type="project" value="InterPro"/>
</dbReference>
<dbReference type="SUPFAM" id="SSF47413">
    <property type="entry name" value="lambda repressor-like DNA-binding domains"/>
    <property type="match status" value="1"/>
</dbReference>
<dbReference type="EMBL" id="PRLF01000002">
    <property type="protein sequence ID" value="RAW66702.1"/>
    <property type="molecule type" value="Genomic_DNA"/>
</dbReference>
<dbReference type="PANTHER" id="PTHR37301:SF1">
    <property type="entry name" value="DNA-BINDING PROTEIN"/>
    <property type="match status" value="1"/>
</dbReference>
<dbReference type="AlphaFoldDB" id="A0A329UW62"/>
<reference evidence="2 3" key="1">
    <citation type="submission" date="2018-02" db="EMBL/GenBank/DDBJ databases">
        <title>Complete genome sequencing of Faecalibacterium prausnitzii strains isolated from the human gut.</title>
        <authorList>
            <person name="Fitzgerald B.C."/>
            <person name="Shkoporov A.N."/>
            <person name="Ross P.R."/>
            <person name="Hill C."/>
        </authorList>
    </citation>
    <scope>NUCLEOTIDE SEQUENCE [LARGE SCALE GENOMIC DNA]</scope>
    <source>
        <strain evidence="2 3">APC924/119</strain>
    </source>
</reference>
<accession>A0A329UW62</accession>
<feature type="domain" description="HTH cro/C1-type" evidence="1">
    <location>
        <begin position="10"/>
        <end position="61"/>
    </location>
</feature>
<dbReference type="InterPro" id="IPR001387">
    <property type="entry name" value="Cro/C1-type_HTH"/>
</dbReference>
<organism evidence="2 3">
    <name type="scientific">Faecalibacterium prausnitzii</name>
    <dbReference type="NCBI Taxonomy" id="853"/>
    <lineage>
        <taxon>Bacteria</taxon>
        <taxon>Bacillati</taxon>
        <taxon>Bacillota</taxon>
        <taxon>Clostridia</taxon>
        <taxon>Eubacteriales</taxon>
        <taxon>Oscillospiraceae</taxon>
        <taxon>Faecalibacterium</taxon>
    </lineage>
</organism>
<dbReference type="Proteomes" id="UP000250550">
    <property type="component" value="Unassembled WGS sequence"/>
</dbReference>
<evidence type="ECO:0000313" key="3">
    <source>
        <dbReference type="Proteomes" id="UP000250550"/>
    </source>
</evidence>
<sequence>MAVSYNRLFKLMIDRKMRKKDLCELAGVSTSTMSKMGRDEIVSLEVIDRICQKLNCNVEDILEILPDSPDNGTSKNVK</sequence>
<evidence type="ECO:0000259" key="1">
    <source>
        <dbReference type="PROSITE" id="PS50943"/>
    </source>
</evidence>
<dbReference type="Gene3D" id="1.10.260.40">
    <property type="entry name" value="lambda repressor-like DNA-binding domains"/>
    <property type="match status" value="1"/>
</dbReference>
<dbReference type="SMART" id="SM00530">
    <property type="entry name" value="HTH_XRE"/>
    <property type="match status" value="1"/>
</dbReference>
<dbReference type="RefSeq" id="WP_112120904.1">
    <property type="nucleotide sequence ID" value="NZ_PRLF01000002.1"/>
</dbReference>
<proteinExistence type="predicted"/>
<comment type="caution">
    <text evidence="2">The sequence shown here is derived from an EMBL/GenBank/DDBJ whole genome shotgun (WGS) entry which is preliminary data.</text>
</comment>
<name>A0A329UW62_9FIRM</name>